<comment type="similarity">
    <text evidence="3">Belongs to the protein-tyrosine phosphatase family. Non-receptor class myotubularin subfamily.</text>
</comment>
<dbReference type="GO" id="GO:0030017">
    <property type="term" value="C:sarcomere"/>
    <property type="evidence" value="ECO:0007669"/>
    <property type="project" value="UniProtKB-SubCell"/>
</dbReference>
<dbReference type="PANTHER" id="PTHR10807:SF37">
    <property type="entry name" value="MYOTUBULARIN-RELATED PROTEIN 12"/>
    <property type="match status" value="1"/>
</dbReference>
<dbReference type="Pfam" id="PF06602">
    <property type="entry name" value="Myotub-related"/>
    <property type="match status" value="1"/>
</dbReference>
<proteinExistence type="inferred from homology"/>
<evidence type="ECO:0000313" key="10">
    <source>
        <dbReference type="Proteomes" id="UP001221898"/>
    </source>
</evidence>
<accession>A0AAD7S620</accession>
<organism evidence="9 10">
    <name type="scientific">Aldrovandia affinis</name>
    <dbReference type="NCBI Taxonomy" id="143900"/>
    <lineage>
        <taxon>Eukaryota</taxon>
        <taxon>Metazoa</taxon>
        <taxon>Chordata</taxon>
        <taxon>Craniata</taxon>
        <taxon>Vertebrata</taxon>
        <taxon>Euteleostomi</taxon>
        <taxon>Actinopterygii</taxon>
        <taxon>Neopterygii</taxon>
        <taxon>Teleostei</taxon>
        <taxon>Notacanthiformes</taxon>
        <taxon>Halosauridae</taxon>
        <taxon>Aldrovandia</taxon>
    </lineage>
</organism>
<keyword evidence="10" id="KW-1185">Reference proteome</keyword>
<comment type="caution">
    <text evidence="9">The sequence shown here is derived from an EMBL/GenBank/DDBJ whole genome shotgun (WGS) entry which is preliminary data.</text>
</comment>
<dbReference type="Gene3D" id="2.30.29.30">
    <property type="entry name" value="Pleckstrin-homology domain (PH domain)/Phosphotyrosine-binding domain (PTB)"/>
    <property type="match status" value="1"/>
</dbReference>
<protein>
    <recommendedName>
        <fullName evidence="4">Myotubularin-related protein 12</fullName>
    </recommendedName>
    <alternativeName>
        <fullName evidence="7">Inactive phosphatidylinositol 3-phosphatase 12</fullName>
    </alternativeName>
</protein>
<evidence type="ECO:0000256" key="1">
    <source>
        <dbReference type="ARBA" id="ARBA00004204"/>
    </source>
</evidence>
<dbReference type="GO" id="GO:0046856">
    <property type="term" value="P:phosphatidylinositol dephosphorylation"/>
    <property type="evidence" value="ECO:0007669"/>
    <property type="project" value="TreeGrafter"/>
</dbReference>
<evidence type="ECO:0000256" key="6">
    <source>
        <dbReference type="ARBA" id="ARBA00022951"/>
    </source>
</evidence>
<dbReference type="PROSITE" id="PS51339">
    <property type="entry name" value="PPASE_MYOTUBULARIN"/>
    <property type="match status" value="1"/>
</dbReference>
<reference evidence="9" key="1">
    <citation type="journal article" date="2023" name="Science">
        <title>Genome structures resolve the early diversification of teleost fishes.</title>
        <authorList>
            <person name="Parey E."/>
            <person name="Louis A."/>
            <person name="Montfort J."/>
            <person name="Bouchez O."/>
            <person name="Roques C."/>
            <person name="Iampietro C."/>
            <person name="Lluch J."/>
            <person name="Castinel A."/>
            <person name="Donnadieu C."/>
            <person name="Desvignes T."/>
            <person name="Floi Bucao C."/>
            <person name="Jouanno E."/>
            <person name="Wen M."/>
            <person name="Mejri S."/>
            <person name="Dirks R."/>
            <person name="Jansen H."/>
            <person name="Henkel C."/>
            <person name="Chen W.J."/>
            <person name="Zahm M."/>
            <person name="Cabau C."/>
            <person name="Klopp C."/>
            <person name="Thompson A.W."/>
            <person name="Robinson-Rechavi M."/>
            <person name="Braasch I."/>
            <person name="Lecointre G."/>
            <person name="Bobe J."/>
            <person name="Postlethwait J.H."/>
            <person name="Berthelot C."/>
            <person name="Roest Crollius H."/>
            <person name="Guiguen Y."/>
        </authorList>
    </citation>
    <scope>NUCLEOTIDE SEQUENCE</scope>
    <source>
        <strain evidence="9">NC1722</strain>
    </source>
</reference>
<dbReference type="InterPro" id="IPR029021">
    <property type="entry name" value="Prot-tyrosine_phosphatase-like"/>
</dbReference>
<evidence type="ECO:0000256" key="3">
    <source>
        <dbReference type="ARBA" id="ARBA00007471"/>
    </source>
</evidence>
<evidence type="ECO:0000256" key="2">
    <source>
        <dbReference type="ARBA" id="ARBA00004369"/>
    </source>
</evidence>
<dbReference type="Pfam" id="PF12578">
    <property type="entry name" value="3-PAP"/>
    <property type="match status" value="1"/>
</dbReference>
<feature type="domain" description="Myotubularin phosphatase" evidence="8">
    <location>
        <begin position="202"/>
        <end position="642"/>
    </location>
</feature>
<evidence type="ECO:0000256" key="4">
    <source>
        <dbReference type="ARBA" id="ARBA00018495"/>
    </source>
</evidence>
<dbReference type="Proteomes" id="UP001221898">
    <property type="component" value="Unassembled WGS sequence"/>
</dbReference>
<dbReference type="InterPro" id="IPR010569">
    <property type="entry name" value="Myotubularin-like_Pase_dom"/>
</dbReference>
<comment type="subcellular location">
    <subcellularLocation>
        <location evidence="1">Cytoplasm</location>
        <location evidence="1">Myofibril</location>
        <location evidence="1">Sarcomere</location>
    </subcellularLocation>
    <subcellularLocation>
        <location evidence="2">Sarcoplasmic reticulum</location>
    </subcellularLocation>
</comment>
<dbReference type="SUPFAM" id="SSF50729">
    <property type="entry name" value="PH domain-like"/>
    <property type="match status" value="1"/>
</dbReference>
<gene>
    <name evidence="9" type="ORF">AAFF_G00016600</name>
</gene>
<evidence type="ECO:0000256" key="7">
    <source>
        <dbReference type="ARBA" id="ARBA00033343"/>
    </source>
</evidence>
<sequence length="749" mass="85383">MLSLGSPGGKSAKPSFVSYVTVEEIKLREKDASRREERANLLPGEVVFCSASPIMKCAQEDLSQRGVFGTLLCTNFRISFITDEVSVEETALLFRNKLYGQNDIPLSCVDLIYAGYDEKKKLITRAQVKNKYPPKIIIHCKDLRVFHFSLAFAKEEEAKKIFQGIVHHSLEPKSLKCVFAFPYCEKTSPSPETQRKQRTIMFNTAEDWMEEMRRTKGNCKLLRENENFGVSQKLPQFFIVPSLVSPEDLPKFQGKGIPIWCWSHHSGCALFKMASLPLIEEDIGSQTIKGYLDRMLTAVAQNHLYSVKTEELSETLPSIQDIQQSYNKFKHFFLIDGTTEFWLSDVKWFSSLENSGWLDIIRQCLHKSVEIVECLEKENTNVLIMEEDGSDLCCVISSLVQLMLDPHYRTLTGFQSLVQKEWIAGGHNFLDRCNHLRHKEKELQSPVFLLFLECVWQLLQQHGPAFQFSETYLTVLSDSVNVAIFSTFLFSSPYQRVTSTKADSPRTQRGLLNLPTVWDWSLQFDCQAQDLFTSPLYTESPKPDRAMRRSSRSKQHQRQLSLPNFNIVFKPSPKKGFFKEETESLKKMLWGKRISRWMQPAESTQASTREFYEAWLLRPLDPHGLVLPCLDGPAVRLWMQRYLRWVPEAQVFGGGPIAVLNRLSELAAELRELHAELDQQACRTSDGHQRAATLCGKPIRPSSSFPFAPARAWSSRPTIPVGPLQRLAISGNLADKDDEVTEAGITGVA</sequence>
<keyword evidence="5" id="KW-0963">Cytoplasm</keyword>
<evidence type="ECO:0000313" key="9">
    <source>
        <dbReference type="EMBL" id="KAJ8396594.1"/>
    </source>
</evidence>
<dbReference type="InterPro" id="IPR011993">
    <property type="entry name" value="PH-like_dom_sf"/>
</dbReference>
<dbReference type="InterPro" id="IPR022587">
    <property type="entry name" value="MTMR12-like_C"/>
</dbReference>
<evidence type="ECO:0000256" key="5">
    <source>
        <dbReference type="ARBA" id="ARBA00022490"/>
    </source>
</evidence>
<name>A0AAD7S620_9TELE</name>
<dbReference type="GO" id="GO:0016020">
    <property type="term" value="C:membrane"/>
    <property type="evidence" value="ECO:0007669"/>
    <property type="project" value="TreeGrafter"/>
</dbReference>
<dbReference type="InterPro" id="IPR030564">
    <property type="entry name" value="Myotubularin"/>
</dbReference>
<dbReference type="GO" id="GO:0016529">
    <property type="term" value="C:sarcoplasmic reticulum"/>
    <property type="evidence" value="ECO:0007669"/>
    <property type="project" value="UniProtKB-SubCell"/>
</dbReference>
<dbReference type="EMBL" id="JAINUG010000105">
    <property type="protein sequence ID" value="KAJ8396594.1"/>
    <property type="molecule type" value="Genomic_DNA"/>
</dbReference>
<dbReference type="PANTHER" id="PTHR10807">
    <property type="entry name" value="MYOTUBULARIN-RELATED"/>
    <property type="match status" value="1"/>
</dbReference>
<evidence type="ECO:0000259" key="8">
    <source>
        <dbReference type="PROSITE" id="PS51339"/>
    </source>
</evidence>
<dbReference type="SUPFAM" id="SSF52799">
    <property type="entry name" value="(Phosphotyrosine protein) phosphatases II"/>
    <property type="match status" value="1"/>
</dbReference>
<keyword evidence="6" id="KW-0703">Sarcoplasmic reticulum</keyword>
<dbReference type="AlphaFoldDB" id="A0AAD7S620"/>